<evidence type="ECO:0000256" key="2">
    <source>
        <dbReference type="ARBA" id="ARBA00022448"/>
    </source>
</evidence>
<proteinExistence type="predicted"/>
<evidence type="ECO:0000256" key="8">
    <source>
        <dbReference type="ARBA" id="ARBA00039381"/>
    </source>
</evidence>
<evidence type="ECO:0000256" key="7">
    <source>
        <dbReference type="ARBA" id="ARBA00023136"/>
    </source>
</evidence>
<reference evidence="11" key="1">
    <citation type="journal article" date="2019" name="Int. J. Syst. Evol. Microbiol.">
        <title>The Global Catalogue of Microorganisms (GCM) 10K type strain sequencing project: providing services to taxonomists for standard genome sequencing and annotation.</title>
        <authorList>
            <consortium name="The Broad Institute Genomics Platform"/>
            <consortium name="The Broad Institute Genome Sequencing Center for Infectious Disease"/>
            <person name="Wu L."/>
            <person name="Ma J."/>
        </authorList>
    </citation>
    <scope>NUCLEOTIDE SEQUENCE [LARGE SCALE GENOMIC DNA]</scope>
    <source>
        <strain evidence="11">CCUG 42001</strain>
    </source>
</reference>
<feature type="transmembrane region" description="Helical" evidence="9">
    <location>
        <begin position="121"/>
        <end position="139"/>
    </location>
</feature>
<evidence type="ECO:0000256" key="5">
    <source>
        <dbReference type="ARBA" id="ARBA00022692"/>
    </source>
</evidence>
<evidence type="ECO:0000313" key="11">
    <source>
        <dbReference type="Proteomes" id="UP001596267"/>
    </source>
</evidence>
<feature type="transmembrane region" description="Helical" evidence="9">
    <location>
        <begin position="214"/>
        <end position="235"/>
    </location>
</feature>
<feature type="transmembrane region" description="Helical" evidence="9">
    <location>
        <begin position="92"/>
        <end position="114"/>
    </location>
</feature>
<feature type="transmembrane region" description="Helical" evidence="9">
    <location>
        <begin position="241"/>
        <end position="260"/>
    </location>
</feature>
<sequence length="330" mass="34814">MKTIWAIADKRGFMLTLLLIITIAIMSFLNQDFLSIDNLVGITQFGAVLSLLAIGQSLVILSGRGAIDLSVGAMLSLSGVFLGVLFQAGMNIWVASLLAILFGGLLGLINGVLVNFCHIHSLIATLGTQYLFSSIALYLTSGTPVSGFPSSFGVIGQGMIIGIPIQVVLVAVPVYIIMWFMVYRTRAGREIYLLGTNDIAAKFSGIQVNKIRTLIFTLSGLLSGIGAVVTCSWLMTARADAGTGMEMESITVAVLGGIIVSGGKGHLGSVMLSVLIVTVLNSGLQIANIDSVWELAILGILLILAIVFNNILVTKKIAYGGNVTFKDKGE</sequence>
<dbReference type="Proteomes" id="UP001596267">
    <property type="component" value="Unassembled WGS sequence"/>
</dbReference>
<feature type="transmembrane region" description="Helical" evidence="9">
    <location>
        <begin position="292"/>
        <end position="312"/>
    </location>
</feature>
<comment type="caution">
    <text evidence="10">The sequence shown here is derived from an EMBL/GenBank/DDBJ whole genome shotgun (WGS) entry which is preliminary data.</text>
</comment>
<feature type="transmembrane region" description="Helical" evidence="9">
    <location>
        <begin position="267"/>
        <end position="286"/>
    </location>
</feature>
<evidence type="ECO:0000256" key="4">
    <source>
        <dbReference type="ARBA" id="ARBA00022519"/>
    </source>
</evidence>
<comment type="subcellular location">
    <subcellularLocation>
        <location evidence="1">Cell membrane</location>
        <topology evidence="1">Multi-pass membrane protein</topology>
    </subcellularLocation>
</comment>
<feature type="transmembrane region" description="Helical" evidence="9">
    <location>
        <begin position="41"/>
        <end position="61"/>
    </location>
</feature>
<keyword evidence="11" id="KW-1185">Reference proteome</keyword>
<accession>A0ABW1WC34</accession>
<keyword evidence="4" id="KW-0997">Cell inner membrane</keyword>
<feature type="transmembrane region" description="Helical" evidence="9">
    <location>
        <begin position="66"/>
        <end position="86"/>
    </location>
</feature>
<evidence type="ECO:0000256" key="1">
    <source>
        <dbReference type="ARBA" id="ARBA00004651"/>
    </source>
</evidence>
<name>A0ABW1WC34_9BACL</name>
<keyword evidence="5 9" id="KW-0812">Transmembrane</keyword>
<keyword evidence="7 9" id="KW-0472">Membrane</keyword>
<dbReference type="RefSeq" id="WP_253052383.1">
    <property type="nucleotide sequence ID" value="NZ_JAMXWN010000002.1"/>
</dbReference>
<dbReference type="PANTHER" id="PTHR32196:SF71">
    <property type="entry name" value="AUTOINDUCER 2 IMPORT SYSTEM PERMEASE PROTEIN LSRD"/>
    <property type="match status" value="1"/>
</dbReference>
<evidence type="ECO:0000256" key="6">
    <source>
        <dbReference type="ARBA" id="ARBA00022989"/>
    </source>
</evidence>
<dbReference type="InterPro" id="IPR001851">
    <property type="entry name" value="ABC_transp_permease"/>
</dbReference>
<dbReference type="PANTHER" id="PTHR32196">
    <property type="entry name" value="ABC TRANSPORTER PERMEASE PROTEIN YPHD-RELATED-RELATED"/>
    <property type="match status" value="1"/>
</dbReference>
<feature type="transmembrane region" description="Helical" evidence="9">
    <location>
        <begin position="159"/>
        <end position="182"/>
    </location>
</feature>
<dbReference type="CDD" id="cd06579">
    <property type="entry name" value="TM_PBP1_transp_AraH_like"/>
    <property type="match status" value="1"/>
</dbReference>
<gene>
    <name evidence="10" type="ORF">ACFP7A_04860</name>
</gene>
<dbReference type="EMBL" id="JBHSTQ010000003">
    <property type="protein sequence ID" value="MFC6385926.1"/>
    <property type="molecule type" value="Genomic_DNA"/>
</dbReference>
<evidence type="ECO:0000256" key="9">
    <source>
        <dbReference type="SAM" id="Phobius"/>
    </source>
</evidence>
<evidence type="ECO:0000313" key="10">
    <source>
        <dbReference type="EMBL" id="MFC6385926.1"/>
    </source>
</evidence>
<feature type="transmembrane region" description="Helical" evidence="9">
    <location>
        <begin position="12"/>
        <end position="29"/>
    </location>
</feature>
<organism evidence="10 11">
    <name type="scientific">Sporolactobacillus kofuensis</name>
    <dbReference type="NCBI Taxonomy" id="269672"/>
    <lineage>
        <taxon>Bacteria</taxon>
        <taxon>Bacillati</taxon>
        <taxon>Bacillota</taxon>
        <taxon>Bacilli</taxon>
        <taxon>Bacillales</taxon>
        <taxon>Sporolactobacillaceae</taxon>
        <taxon>Sporolactobacillus</taxon>
    </lineage>
</organism>
<keyword evidence="2" id="KW-0813">Transport</keyword>
<protein>
    <recommendedName>
        <fullName evidence="8">Autoinducer 2 import system permease protein LsrD</fullName>
    </recommendedName>
</protein>
<keyword evidence="6 9" id="KW-1133">Transmembrane helix</keyword>
<dbReference type="Pfam" id="PF02653">
    <property type="entry name" value="BPD_transp_2"/>
    <property type="match status" value="1"/>
</dbReference>
<keyword evidence="3" id="KW-1003">Cell membrane</keyword>
<evidence type="ECO:0000256" key="3">
    <source>
        <dbReference type="ARBA" id="ARBA00022475"/>
    </source>
</evidence>